<reference evidence="1 2" key="1">
    <citation type="submission" date="2022-12" db="EMBL/GenBank/DDBJ databases">
        <title>Chromosome-level genome of Tegillarca granosa.</title>
        <authorList>
            <person name="Kim J."/>
        </authorList>
    </citation>
    <scope>NUCLEOTIDE SEQUENCE [LARGE SCALE GENOMIC DNA]</scope>
    <source>
        <strain evidence="1">Teg-2019</strain>
        <tissue evidence="1">Adductor muscle</tissue>
    </source>
</reference>
<evidence type="ECO:0000313" key="1">
    <source>
        <dbReference type="EMBL" id="KAJ8313349.1"/>
    </source>
</evidence>
<dbReference type="Proteomes" id="UP001217089">
    <property type="component" value="Unassembled WGS sequence"/>
</dbReference>
<proteinExistence type="predicted"/>
<evidence type="ECO:0000313" key="2">
    <source>
        <dbReference type="Proteomes" id="UP001217089"/>
    </source>
</evidence>
<dbReference type="PANTHER" id="PTHR34415">
    <property type="entry name" value="INTEGRASE CATALYTIC DOMAIN-CONTAINING PROTEIN"/>
    <property type="match status" value="1"/>
</dbReference>
<accession>A0ABQ9F7P0</accession>
<dbReference type="PANTHER" id="PTHR34415:SF1">
    <property type="entry name" value="INTEGRASE CATALYTIC DOMAIN-CONTAINING PROTEIN"/>
    <property type="match status" value="1"/>
</dbReference>
<comment type="caution">
    <text evidence="1">The sequence shown here is derived from an EMBL/GenBank/DDBJ whole genome shotgun (WGS) entry which is preliminary data.</text>
</comment>
<protein>
    <submittedName>
        <fullName evidence="1">Uncharacterized protein</fullName>
    </submittedName>
</protein>
<organism evidence="1 2">
    <name type="scientific">Tegillarca granosa</name>
    <name type="common">Malaysian cockle</name>
    <name type="synonym">Anadara granosa</name>
    <dbReference type="NCBI Taxonomy" id="220873"/>
    <lineage>
        <taxon>Eukaryota</taxon>
        <taxon>Metazoa</taxon>
        <taxon>Spiralia</taxon>
        <taxon>Lophotrochozoa</taxon>
        <taxon>Mollusca</taxon>
        <taxon>Bivalvia</taxon>
        <taxon>Autobranchia</taxon>
        <taxon>Pteriomorphia</taxon>
        <taxon>Arcoida</taxon>
        <taxon>Arcoidea</taxon>
        <taxon>Arcidae</taxon>
        <taxon>Tegillarca</taxon>
    </lineage>
</organism>
<dbReference type="EMBL" id="JARBDR010000376">
    <property type="protein sequence ID" value="KAJ8313349.1"/>
    <property type="molecule type" value="Genomic_DNA"/>
</dbReference>
<gene>
    <name evidence="1" type="ORF">KUTeg_009135</name>
</gene>
<name>A0ABQ9F7P0_TEGGR</name>
<keyword evidence="2" id="KW-1185">Reference proteome</keyword>
<sequence length="194" mass="22023">MTKEEKDIYIMGSLVSTTMVLPKRHLISENALYITSHIKDHGVSPRTHGNTGKKPRHSLKFNDIKSTVQFISNYADESGLPQPAAPRGRDGVPPVYIPSNMTKKVSILCMSRVTKESDIIWNHCLPHVKIAKLRDDVCAICEKIRNCILDAVTEEDKLEATNRLREHILHAQEERNTYNFCVKNARDTYNLPDA</sequence>